<dbReference type="EMBL" id="CAXAMN010001115">
    <property type="protein sequence ID" value="CAK8992694.1"/>
    <property type="molecule type" value="Genomic_DNA"/>
</dbReference>
<keyword evidence="1" id="KW-0472">Membrane</keyword>
<feature type="transmembrane region" description="Helical" evidence="1">
    <location>
        <begin position="87"/>
        <end position="107"/>
    </location>
</feature>
<organism evidence="2 3">
    <name type="scientific">Durusdinium trenchii</name>
    <dbReference type="NCBI Taxonomy" id="1381693"/>
    <lineage>
        <taxon>Eukaryota</taxon>
        <taxon>Sar</taxon>
        <taxon>Alveolata</taxon>
        <taxon>Dinophyceae</taxon>
        <taxon>Suessiales</taxon>
        <taxon>Symbiodiniaceae</taxon>
        <taxon>Durusdinium</taxon>
    </lineage>
</organism>
<feature type="transmembrane region" description="Helical" evidence="1">
    <location>
        <begin position="217"/>
        <end position="238"/>
    </location>
</feature>
<proteinExistence type="predicted"/>
<reference evidence="2 3" key="1">
    <citation type="submission" date="2024-02" db="EMBL/GenBank/DDBJ databases">
        <authorList>
            <person name="Chen Y."/>
            <person name="Shah S."/>
            <person name="Dougan E. K."/>
            <person name="Thang M."/>
            <person name="Chan C."/>
        </authorList>
    </citation>
    <scope>NUCLEOTIDE SEQUENCE [LARGE SCALE GENOMIC DNA]</scope>
</reference>
<accession>A0ABP0HTH2</accession>
<keyword evidence="1" id="KW-0812">Transmembrane</keyword>
<dbReference type="Proteomes" id="UP001642484">
    <property type="component" value="Unassembled WGS sequence"/>
</dbReference>
<comment type="caution">
    <text evidence="2">The sequence shown here is derived from an EMBL/GenBank/DDBJ whole genome shotgun (WGS) entry which is preliminary data.</text>
</comment>
<evidence type="ECO:0000313" key="3">
    <source>
        <dbReference type="Proteomes" id="UP001642484"/>
    </source>
</evidence>
<protein>
    <submittedName>
        <fullName evidence="2">Uncharacterized protein</fullName>
    </submittedName>
</protein>
<feature type="transmembrane region" description="Helical" evidence="1">
    <location>
        <begin position="296"/>
        <end position="318"/>
    </location>
</feature>
<keyword evidence="3" id="KW-1185">Reference proteome</keyword>
<feature type="transmembrane region" description="Helical" evidence="1">
    <location>
        <begin position="50"/>
        <end position="67"/>
    </location>
</feature>
<evidence type="ECO:0000256" key="1">
    <source>
        <dbReference type="SAM" id="Phobius"/>
    </source>
</evidence>
<keyword evidence="1" id="KW-1133">Transmembrane helix</keyword>
<name>A0ABP0HTH2_9DINO</name>
<evidence type="ECO:0000313" key="2">
    <source>
        <dbReference type="EMBL" id="CAK8992694.1"/>
    </source>
</evidence>
<feature type="transmembrane region" description="Helical" evidence="1">
    <location>
        <begin position="178"/>
        <end position="197"/>
    </location>
</feature>
<sequence length="447" mass="50527">MPNYNSICTRHWSHARHASRSSDERPSELQLTDFTLQFFVARIRRRCLQMAQRGACLPGLACLVWSLQGFDLSKPALGLQSEWHLRVGWMGLALVGLSCSSLGSPLLRDAHMGKCMWLLKDMFKNQENLEEESSSKSLLEEQTHSRKRQDLWSHLFVKTGPKCCDEDLEKLKPSFKEAILCGIEIVLACMNIFFYMYNIVVLPEWETEHHLLVSKHVVAWIEVVFVCAALLVMSFHFIKWLCSGSGSLIVFTTAMKAIGNFSCLKLLPLVEPGKVLDILTREWKYNASALELKKAAVLWVFLWSLGLAVLAALGLSALQVKLSQVDFVAQRSPDNWTWEELLRFLCFANNLMSMNDLDMTRMDFLAGIVQDGTRFWAWKEIVIERMAHRLTPPQFFAFCATLSPEKLAAQIIGVQGLEPGSRVCLAVPSVLPEGSEGTICQLKPLMV</sequence>
<gene>
    <name evidence="2" type="ORF">CCMP2556_LOCUS2963</name>
</gene>